<evidence type="ECO:0000256" key="5">
    <source>
        <dbReference type="ARBA" id="ARBA00023002"/>
    </source>
</evidence>
<dbReference type="Gene3D" id="1.10.645.10">
    <property type="entry name" value="Cytochrome-c3 Hydrogenase, chain B"/>
    <property type="match status" value="1"/>
</dbReference>
<evidence type="ECO:0000256" key="2">
    <source>
        <dbReference type="ARBA" id="ARBA00009292"/>
    </source>
</evidence>
<keyword evidence="4 6" id="KW-0479">Metal-binding</keyword>
<gene>
    <name evidence="7" type="ORF">UV09_C0003G0044</name>
</gene>
<organism evidence="7 8">
    <name type="scientific">Candidatus Gottesmanbacteria bacterium GW2011_GWA2_42_18</name>
    <dbReference type="NCBI Taxonomy" id="1618442"/>
    <lineage>
        <taxon>Bacteria</taxon>
        <taxon>Candidatus Gottesmaniibacteriota</taxon>
    </lineage>
</organism>
<evidence type="ECO:0000256" key="1">
    <source>
        <dbReference type="ARBA" id="ARBA00001967"/>
    </source>
</evidence>
<dbReference type="Proteomes" id="UP000034320">
    <property type="component" value="Unassembled WGS sequence"/>
</dbReference>
<dbReference type="PANTHER" id="PTHR43600:SF2">
    <property type="entry name" value="F420-NON-REDUCING HYDROGENASE VHU SUBUNIT A"/>
    <property type="match status" value="1"/>
</dbReference>
<protein>
    <submittedName>
        <fullName evidence="7">Nickel-dependent hydrogenase large subunit</fullName>
    </submittedName>
</protein>
<feature type="binding site" evidence="6">
    <location>
        <position position="63"/>
    </location>
    <ligand>
        <name>Ni(2+)</name>
        <dbReference type="ChEBI" id="CHEBI:49786"/>
    </ligand>
</feature>
<comment type="caution">
    <text evidence="7">The sequence shown here is derived from an EMBL/GenBank/DDBJ whole genome shotgun (WGS) entry which is preliminary data.</text>
</comment>
<feature type="binding site" evidence="6">
    <location>
        <position position="66"/>
    </location>
    <ligand>
        <name>Fe cation</name>
        <dbReference type="ChEBI" id="CHEBI:24875"/>
    </ligand>
</feature>
<dbReference type="InterPro" id="IPR001501">
    <property type="entry name" value="Ni-dep_hyd_lsu"/>
</dbReference>
<dbReference type="EMBL" id="LCDD01000003">
    <property type="protein sequence ID" value="KKS47699.1"/>
    <property type="molecule type" value="Genomic_DNA"/>
</dbReference>
<feature type="binding site" evidence="6">
    <location>
        <position position="370"/>
    </location>
    <ligand>
        <name>Mg(2+)</name>
        <dbReference type="ChEBI" id="CHEBI:18420"/>
    </ligand>
</feature>
<evidence type="ECO:0000256" key="6">
    <source>
        <dbReference type="PIRSR" id="PIRSR601501-1"/>
    </source>
</evidence>
<evidence type="ECO:0000256" key="3">
    <source>
        <dbReference type="ARBA" id="ARBA00022596"/>
    </source>
</evidence>
<dbReference type="AlphaFoldDB" id="A0A0G0ZG98"/>
<feature type="binding site" evidence="6">
    <location>
        <position position="419"/>
    </location>
    <ligand>
        <name>Fe cation</name>
        <dbReference type="ChEBI" id="CHEBI:24875"/>
    </ligand>
</feature>
<keyword evidence="3 6" id="KW-0533">Nickel</keyword>
<evidence type="ECO:0000313" key="8">
    <source>
        <dbReference type="Proteomes" id="UP000034320"/>
    </source>
</evidence>
<dbReference type="InterPro" id="IPR018194">
    <property type="entry name" value="Ni-dep_hyd_lsu_Ni_BS"/>
</dbReference>
<name>A0A0G0ZG98_9BACT</name>
<dbReference type="PANTHER" id="PTHR43600">
    <property type="entry name" value="COENZYME F420 HYDROGENASE, SUBUNIT ALPHA"/>
    <property type="match status" value="1"/>
</dbReference>
<feature type="binding site" evidence="6">
    <location>
        <position position="416"/>
    </location>
    <ligand>
        <name>Ni(2+)</name>
        <dbReference type="ChEBI" id="CHEBI:49786"/>
    </ligand>
</feature>
<accession>A0A0G0ZG98</accession>
<evidence type="ECO:0000256" key="4">
    <source>
        <dbReference type="ARBA" id="ARBA00022723"/>
    </source>
</evidence>
<dbReference type="InterPro" id="IPR029014">
    <property type="entry name" value="NiFe-Hase_large"/>
</dbReference>
<reference evidence="7 8" key="1">
    <citation type="journal article" date="2015" name="Nature">
        <title>rRNA introns, odd ribosomes, and small enigmatic genomes across a large radiation of phyla.</title>
        <authorList>
            <person name="Brown C.T."/>
            <person name="Hug L.A."/>
            <person name="Thomas B.C."/>
            <person name="Sharon I."/>
            <person name="Castelle C.J."/>
            <person name="Singh A."/>
            <person name="Wilkins M.J."/>
            <person name="Williams K.H."/>
            <person name="Banfield J.F."/>
        </authorList>
    </citation>
    <scope>NUCLEOTIDE SEQUENCE [LARGE SCALE GENOMIC DNA]</scope>
</reference>
<comment type="similarity">
    <text evidence="2">Belongs to the [NiFe]/[NiFeSe] hydrogenase large subunit family.</text>
</comment>
<comment type="cofactor">
    <cofactor evidence="6">
        <name>Fe cation</name>
        <dbReference type="ChEBI" id="CHEBI:24875"/>
    </cofactor>
</comment>
<evidence type="ECO:0000313" key="7">
    <source>
        <dbReference type="EMBL" id="KKS47699.1"/>
    </source>
</evidence>
<proteinExistence type="inferred from homology"/>
<keyword evidence="5" id="KW-0560">Oxidoreductase</keyword>
<dbReference type="Pfam" id="PF00374">
    <property type="entry name" value="NiFeSe_Hases"/>
    <property type="match status" value="2"/>
</dbReference>
<dbReference type="PROSITE" id="PS00508">
    <property type="entry name" value="NI_HGENASE_L_2"/>
    <property type="match status" value="1"/>
</dbReference>
<dbReference type="GO" id="GO:0008901">
    <property type="term" value="F:ferredoxin hydrogenase activity"/>
    <property type="evidence" value="ECO:0007669"/>
    <property type="project" value="InterPro"/>
</dbReference>
<dbReference type="SUPFAM" id="SSF56762">
    <property type="entry name" value="HydB/Nqo4-like"/>
    <property type="match status" value="1"/>
</dbReference>
<keyword evidence="6" id="KW-0460">Magnesium</keyword>
<dbReference type="GO" id="GO:0016151">
    <property type="term" value="F:nickel cation binding"/>
    <property type="evidence" value="ECO:0007669"/>
    <property type="project" value="InterPro"/>
</dbReference>
<feature type="binding site" evidence="6">
    <location>
        <position position="422"/>
    </location>
    <ligand>
        <name>Mg(2+)</name>
        <dbReference type="ChEBI" id="CHEBI:18420"/>
    </ligand>
</feature>
<feature type="binding site" evidence="6">
    <location>
        <position position="66"/>
    </location>
    <ligand>
        <name>Ni(2+)</name>
        <dbReference type="ChEBI" id="CHEBI:49786"/>
    </ligand>
</feature>
<keyword evidence="6" id="KW-0408">Iron</keyword>
<comment type="cofactor">
    <cofactor evidence="1 6">
        <name>Ni(2+)</name>
        <dbReference type="ChEBI" id="CHEBI:49786"/>
    </cofactor>
</comment>
<sequence>MHNLDLSLSDISKIEGKASCDIKIRHGKVEDVKFSISEFKRFYTRAIKGKDIVALPQLTCRICGTCSNAHLLCAIKACEKILDIHVSEQTVKLRRLLNFGLLIRDHALHLYIFVMPDFFGHDSILEFKEDDSLEHKFLHDAFQVKAVGNHLSIAVGGRSVHAPYAVVGGFTRLPNGEELKKCSDELSGLRNTVIDLIKLFKEKDKTLIRPDLQFAALLDSEYSFLDGEIYHSKGRERAGKYGDNLEYVSIPYSHASGFRFKGKTYMTGALARLNLGKDKLHPKTRQSLNSILDLFPSNNIYHNNLAQAIEILHCLDSAADIIKNFVIKEEKPLPINRKAGTGAGVIEAPRGILYYRLSVDGGGKVIKGEIVVPTGQNQIGIEESIRLYLENNLTKFKEKEDLEKEIESIVRAYDPCMSCASHFLKTRYS</sequence>